<evidence type="ECO:0000256" key="4">
    <source>
        <dbReference type="ARBA" id="ARBA00023049"/>
    </source>
</evidence>
<keyword evidence="5" id="KW-0175">Coiled coil</keyword>
<evidence type="ECO:0000256" key="6">
    <source>
        <dbReference type="SAM" id="MobiDB-lite"/>
    </source>
</evidence>
<dbReference type="InterPro" id="IPR045569">
    <property type="entry name" value="Metalloprtase-TldD/E_C"/>
</dbReference>
<dbReference type="PANTHER" id="PTHR30624:SF0">
    <property type="entry name" value="METALLOPROTEASE SLR0863"/>
    <property type="match status" value="1"/>
</dbReference>
<dbReference type="InParanoid" id="A0A1Q6DT73"/>
<accession>A0A1Q6DT73</accession>
<feature type="coiled-coil region" evidence="5">
    <location>
        <begin position="56"/>
        <end position="90"/>
    </location>
</feature>
<feature type="domain" description="Metalloprotease TldD/E N-terminal" evidence="7">
    <location>
        <begin position="5"/>
        <end position="66"/>
    </location>
</feature>
<comment type="similarity">
    <text evidence="1">Belongs to the peptidase U62 family.</text>
</comment>
<dbReference type="Proteomes" id="UP000185744">
    <property type="component" value="Unassembled WGS sequence"/>
</dbReference>
<evidence type="ECO:0000259" key="8">
    <source>
        <dbReference type="Pfam" id="PF19289"/>
    </source>
</evidence>
<reference evidence="10" key="1">
    <citation type="submission" date="2016-12" db="EMBL/GenBank/DDBJ databases">
        <title>Discovery of methanogenic haloarchaea.</title>
        <authorList>
            <person name="Sorokin D.Y."/>
            <person name="Makarova K.S."/>
            <person name="Abbas B."/>
            <person name="Ferrer M."/>
            <person name="Golyshin P.N."/>
        </authorList>
    </citation>
    <scope>NUCLEOTIDE SEQUENCE [LARGE SCALE GENOMIC DNA]</scope>
    <source>
        <strain evidence="10">HMET1</strain>
    </source>
</reference>
<dbReference type="InterPro" id="IPR035068">
    <property type="entry name" value="TldD/PmbA_N"/>
</dbReference>
<dbReference type="EMBL" id="MSDW01000001">
    <property type="protein sequence ID" value="OKY77575.1"/>
    <property type="molecule type" value="Genomic_DNA"/>
</dbReference>
<dbReference type="Pfam" id="PF19290">
    <property type="entry name" value="PmbA_TldD_2nd"/>
    <property type="match status" value="1"/>
</dbReference>
<feature type="domain" description="Metalloprotease TldD/E C-terminal" evidence="8">
    <location>
        <begin position="207"/>
        <end position="439"/>
    </location>
</feature>
<evidence type="ECO:0000259" key="9">
    <source>
        <dbReference type="Pfam" id="PF19290"/>
    </source>
</evidence>
<dbReference type="GO" id="GO:0006508">
    <property type="term" value="P:proteolysis"/>
    <property type="evidence" value="ECO:0007669"/>
    <property type="project" value="UniProtKB-KW"/>
</dbReference>
<protein>
    <submittedName>
        <fullName evidence="10">Zn-dependent protease component of TldD/TldE system</fullName>
    </submittedName>
</protein>
<keyword evidence="3" id="KW-0378">Hydrolase</keyword>
<gene>
    <name evidence="10" type="ORF">BTN85_0043</name>
</gene>
<comment type="caution">
    <text evidence="10">The sequence shown here is derived from an EMBL/GenBank/DDBJ whole genome shotgun (WGS) entry which is preliminary data.</text>
</comment>
<dbReference type="GO" id="GO:0008237">
    <property type="term" value="F:metallopeptidase activity"/>
    <property type="evidence" value="ECO:0007669"/>
    <property type="project" value="UniProtKB-KW"/>
</dbReference>
<evidence type="ECO:0000256" key="1">
    <source>
        <dbReference type="ARBA" id="ARBA00005836"/>
    </source>
</evidence>
<dbReference type="PIRSF" id="PIRSF004919">
    <property type="entry name" value="TldD"/>
    <property type="match status" value="1"/>
</dbReference>
<dbReference type="AlphaFoldDB" id="A0A1Q6DT73"/>
<feature type="domain" description="Metalloprotease TldD/E central" evidence="9">
    <location>
        <begin position="94"/>
        <end position="199"/>
    </location>
</feature>
<dbReference type="Pfam" id="PF19289">
    <property type="entry name" value="PmbA_TldD_3rd"/>
    <property type="match status" value="1"/>
</dbReference>
<dbReference type="InterPro" id="IPR045570">
    <property type="entry name" value="Metalloprtase-TldD/E_cen_dom"/>
</dbReference>
<name>A0A1Q6DT73_METT1</name>
<dbReference type="InterPro" id="IPR002510">
    <property type="entry name" value="Metalloprtase-TldD/E_N"/>
</dbReference>
<sequence>MTDFYEIIEVNSDGNTITLEDGEVDEVTSTSVDGFYARALVNQRWGFASTTSMNKEETLKRAKKSARQNNSNEKQQLAETKKLNKEINLKPNKNPKEIPISEKIDLLKDCYNKANQKKIKSTKFQYSDQQLVFNYENSEGSLGRYKLNRTGLSGKAIAKEGNEIQTASTRVYGTKGFEIFKENDIYDKSKQMGEKAIDLLDAKRPPSGKMPAIMGPELAGVFVHEAVGHATEGDIVSKDNSILKGKVGEKIGNEKVNIKDNPSLKGKYGSIPFDWEGIRAQETKLVESGKLLGYLNSRETAKTNEGRVTPNSRSESFSSTPQVRMTNTYLEEGNWSLEEMIEEIQEGILLTGSRGGQVSTGEGTFQFNAEDGYLIKDGEKKDQVKDVSLSGKTLEVLKNIKGLGKEKEFSPGRCGKGGQLVPVSDGAPYTYVEDLLVGGGSDF</sequence>
<dbReference type="Gene3D" id="3.30.2290.10">
    <property type="entry name" value="PmbA/TldD superfamily"/>
    <property type="match status" value="1"/>
</dbReference>
<dbReference type="SUPFAM" id="SSF111283">
    <property type="entry name" value="Putative modulator of DNA gyrase, PmbA/TldD"/>
    <property type="match status" value="1"/>
</dbReference>
<keyword evidence="11" id="KW-1185">Reference proteome</keyword>
<dbReference type="STRING" id="1903181.BTN85_0043"/>
<dbReference type="GO" id="GO:0005829">
    <property type="term" value="C:cytosol"/>
    <property type="evidence" value="ECO:0007669"/>
    <property type="project" value="TreeGrafter"/>
</dbReference>
<organism evidence="10 11">
    <name type="scientific">Methanohalarchaeum thermophilum</name>
    <dbReference type="NCBI Taxonomy" id="1903181"/>
    <lineage>
        <taxon>Archaea</taxon>
        <taxon>Methanobacteriati</taxon>
        <taxon>Methanobacteriota</taxon>
        <taxon>Methanonatronarchaeia</taxon>
        <taxon>Methanonatronarchaeales</taxon>
        <taxon>Methanonatronarchaeaceae</taxon>
        <taxon>Candidatus Methanohalarchaeum</taxon>
    </lineage>
</organism>
<evidence type="ECO:0000313" key="10">
    <source>
        <dbReference type="EMBL" id="OKY77575.1"/>
    </source>
</evidence>
<evidence type="ECO:0000259" key="7">
    <source>
        <dbReference type="Pfam" id="PF01523"/>
    </source>
</evidence>
<keyword evidence="4" id="KW-0482">Metalloprotease</keyword>
<keyword evidence="2 10" id="KW-0645">Protease</keyword>
<evidence type="ECO:0000256" key="5">
    <source>
        <dbReference type="SAM" id="Coils"/>
    </source>
</evidence>
<proteinExistence type="inferred from homology"/>
<feature type="compositionally biased region" description="Polar residues" evidence="6">
    <location>
        <begin position="309"/>
        <end position="322"/>
    </location>
</feature>
<feature type="region of interest" description="Disordered" evidence="6">
    <location>
        <begin position="302"/>
        <end position="322"/>
    </location>
</feature>
<dbReference type="Pfam" id="PF01523">
    <property type="entry name" value="PmbA_TldD_1st"/>
    <property type="match status" value="1"/>
</dbReference>
<dbReference type="PANTHER" id="PTHR30624">
    <property type="entry name" value="UNCHARACTERIZED PROTEIN TLDD AND PMBA"/>
    <property type="match status" value="1"/>
</dbReference>
<dbReference type="InterPro" id="IPR051463">
    <property type="entry name" value="Peptidase_U62_metallo"/>
</dbReference>
<evidence type="ECO:0000256" key="3">
    <source>
        <dbReference type="ARBA" id="ARBA00022801"/>
    </source>
</evidence>
<dbReference type="InterPro" id="IPR036059">
    <property type="entry name" value="TldD/PmbA_sf"/>
</dbReference>
<dbReference type="InterPro" id="IPR025502">
    <property type="entry name" value="TldD"/>
</dbReference>
<evidence type="ECO:0000313" key="11">
    <source>
        <dbReference type="Proteomes" id="UP000185744"/>
    </source>
</evidence>
<evidence type="ECO:0000256" key="2">
    <source>
        <dbReference type="ARBA" id="ARBA00022670"/>
    </source>
</evidence>